<reference evidence="3 4" key="1">
    <citation type="submission" date="2019-03" db="EMBL/GenBank/DDBJ databases">
        <title>Genomic Encyclopedia of Type Strains, Phase III (KMG-III): the genomes of soil and plant-associated and newly described type strains.</title>
        <authorList>
            <person name="Whitman W."/>
        </authorList>
    </citation>
    <scope>NUCLEOTIDE SEQUENCE [LARGE SCALE GENOMIC DNA]</scope>
    <source>
        <strain evidence="3 4">CECT 7378</strain>
    </source>
</reference>
<dbReference type="AlphaFoldDB" id="A0A4R6M7E0"/>
<protein>
    <submittedName>
        <fullName evidence="3">Uncharacterized protein DUF2489</fullName>
    </submittedName>
</protein>
<feature type="transmembrane region" description="Helical" evidence="1">
    <location>
        <begin position="6"/>
        <end position="25"/>
    </location>
</feature>
<sequence length="153" mass="17425">MSTVSFIVALAVSVIVIVVSLGFIVRQLKKNKLREEKIAEGEKRLAEERAKRVESVKVILQALESDENLTWIEASIRIKNLLDQLSIDLSEHETINAFYSVEAETQHIPTHQQWSDLPVKARMSFLKEMDSVEAKYKSTLETARTDLLAFPLE</sequence>
<evidence type="ECO:0000256" key="1">
    <source>
        <dbReference type="SAM" id="Phobius"/>
    </source>
</evidence>
<name>A0A4R6M7E0_9GAMM</name>
<keyword evidence="4" id="KW-1185">Reference proteome</keyword>
<organism evidence="3 4">
    <name type="scientific">Marinomonas balearica</name>
    <dbReference type="NCBI Taxonomy" id="491947"/>
    <lineage>
        <taxon>Bacteria</taxon>
        <taxon>Pseudomonadati</taxon>
        <taxon>Pseudomonadota</taxon>
        <taxon>Gammaproteobacteria</taxon>
        <taxon>Oceanospirillales</taxon>
        <taxon>Oceanospirillaceae</taxon>
        <taxon>Marinomonas</taxon>
    </lineage>
</organism>
<keyword evidence="1" id="KW-1133">Transmembrane helix</keyword>
<dbReference type="InterPro" id="IPR019617">
    <property type="entry name" value="DUF2489"/>
</dbReference>
<gene>
    <name evidence="3" type="ORF">DFP79_3390</name>
</gene>
<keyword evidence="1" id="KW-0812">Transmembrane</keyword>
<accession>A0A4R6M7E0</accession>
<dbReference type="EMBL" id="SNXC01000015">
    <property type="protein sequence ID" value="TDO96019.1"/>
    <property type="molecule type" value="Genomic_DNA"/>
</dbReference>
<evidence type="ECO:0000313" key="3">
    <source>
        <dbReference type="EMBL" id="TDO96019.1"/>
    </source>
</evidence>
<keyword evidence="1" id="KW-0472">Membrane</keyword>
<evidence type="ECO:0000259" key="2">
    <source>
        <dbReference type="Pfam" id="PF10675"/>
    </source>
</evidence>
<dbReference type="RefSeq" id="WP_133505073.1">
    <property type="nucleotide sequence ID" value="NZ_SNXC01000015.1"/>
</dbReference>
<proteinExistence type="predicted"/>
<evidence type="ECO:0000313" key="4">
    <source>
        <dbReference type="Proteomes" id="UP000294656"/>
    </source>
</evidence>
<comment type="caution">
    <text evidence="3">The sequence shown here is derived from an EMBL/GenBank/DDBJ whole genome shotgun (WGS) entry which is preliminary data.</text>
</comment>
<dbReference type="Pfam" id="PF10675">
    <property type="entry name" value="DUF2489"/>
    <property type="match status" value="1"/>
</dbReference>
<dbReference type="OrthoDB" id="5740155at2"/>
<dbReference type="Proteomes" id="UP000294656">
    <property type="component" value="Unassembled WGS sequence"/>
</dbReference>
<feature type="domain" description="DUF2489" evidence="2">
    <location>
        <begin position="19"/>
        <end position="146"/>
    </location>
</feature>